<dbReference type="EMBL" id="MU394416">
    <property type="protein sequence ID" value="KAI6080907.1"/>
    <property type="molecule type" value="Genomic_DNA"/>
</dbReference>
<sequence>MNTDRKMAVDLVNSLKRNAVSLPPEDRVSKLRRLSSSSGSSESSDFTGSSDVSPYTLSTEYRGIDLIDSDELLHDPVAALCTQCQAISLDDMLTEDARDMSSNEYFDQTGYLLHDNFRELGECAFRGCLLCRIILMETKQYLQHPETETYHELVKSLYDMTSPVYDPIYIRLSKGSAGNSGTFEVHTTGPSPIITNLEIESENPEKLPFKNIGRPCRYDLGSSLAMDFARERLDECQQRHTACYQLTSIIPTLPTRVIDVGSSTQHPRLVLGYPRTGEWISLSHCWGGVVDFTTTKATLEARFSGIHMDDLPGTFRDAIKVSRELAVQYLWIDAICIIQDSMDDDWPKEAARMREYYSNSVLTISATNAENSRKGILQSRIHRFKPLTLHLQSDRLAWKGEVSIREGHTKAHNLTETGPVSVLTTRGWVLQEQCLPPRTLHFTAQGLVWECLTHEAREWLYEPINYGGELKLLIRPTVSTYLGRHNMNHSSADEILDLWDDLVKAYSMRKLTYPSDKLPAISGLAAHFGSFLLGVNYLAGIWECGLIDALCWNLTSFDNVPRYRPEEYRAPSWSWASVDGEVILSHTPSSTILDATAYKAEVVEVHIDRDPHNLYGGVSGGHLRLRGFWVPVYLDVFPVWEGDETMVDEPGTFYFVLQEHTCHDNERGSRPDGVVKSAAWENHIKTRWLDILDPSNYSNLQSREGSPTSELSHVSVQESSSELYSGDDIEDVRSYWEADPFIPTCIPLAKLDIPPTQDEFLDESGRFLMGVLMLTEDTFLFVKPSRRVPGTFCRIGIANSHWVRNRHFSNQFIEQNTCEIVLT</sequence>
<accession>A0ACC0CKN4</accession>
<name>A0ACC0CKN4_9PEZI</name>
<evidence type="ECO:0000313" key="1">
    <source>
        <dbReference type="EMBL" id="KAI6080907.1"/>
    </source>
</evidence>
<reference evidence="1 2" key="1">
    <citation type="journal article" date="2022" name="New Phytol.">
        <title>Ecological generalism drives hyperdiversity of secondary metabolite gene clusters in xylarialean endophytes.</title>
        <authorList>
            <person name="Franco M.E.E."/>
            <person name="Wisecaver J.H."/>
            <person name="Arnold A.E."/>
            <person name="Ju Y.M."/>
            <person name="Slot J.C."/>
            <person name="Ahrendt S."/>
            <person name="Moore L.P."/>
            <person name="Eastman K.E."/>
            <person name="Scott K."/>
            <person name="Konkel Z."/>
            <person name="Mondo S.J."/>
            <person name="Kuo A."/>
            <person name="Hayes R.D."/>
            <person name="Haridas S."/>
            <person name="Andreopoulos B."/>
            <person name="Riley R."/>
            <person name="LaButti K."/>
            <person name="Pangilinan J."/>
            <person name="Lipzen A."/>
            <person name="Amirebrahimi M."/>
            <person name="Yan J."/>
            <person name="Adam C."/>
            <person name="Keymanesh K."/>
            <person name="Ng V."/>
            <person name="Louie K."/>
            <person name="Northen T."/>
            <person name="Drula E."/>
            <person name="Henrissat B."/>
            <person name="Hsieh H.M."/>
            <person name="Youens-Clark K."/>
            <person name="Lutzoni F."/>
            <person name="Miadlikowska J."/>
            <person name="Eastwood D.C."/>
            <person name="Hamelin R.C."/>
            <person name="Grigoriev I.V."/>
            <person name="U'Ren J.M."/>
        </authorList>
    </citation>
    <scope>NUCLEOTIDE SEQUENCE [LARGE SCALE GENOMIC DNA]</scope>
    <source>
        <strain evidence="1 2">ER1909</strain>
    </source>
</reference>
<proteinExistence type="predicted"/>
<keyword evidence="2" id="KW-1185">Reference proteome</keyword>
<organism evidence="1 2">
    <name type="scientific">Hypoxylon rubiginosum</name>
    <dbReference type="NCBI Taxonomy" id="110542"/>
    <lineage>
        <taxon>Eukaryota</taxon>
        <taxon>Fungi</taxon>
        <taxon>Dikarya</taxon>
        <taxon>Ascomycota</taxon>
        <taxon>Pezizomycotina</taxon>
        <taxon>Sordariomycetes</taxon>
        <taxon>Xylariomycetidae</taxon>
        <taxon>Xylariales</taxon>
        <taxon>Hypoxylaceae</taxon>
        <taxon>Hypoxylon</taxon>
    </lineage>
</organism>
<evidence type="ECO:0000313" key="2">
    <source>
        <dbReference type="Proteomes" id="UP001497680"/>
    </source>
</evidence>
<protein>
    <submittedName>
        <fullName evidence="1">Heterokaryon incompatibility protein-domain-containing protein</fullName>
    </submittedName>
</protein>
<dbReference type="Proteomes" id="UP001497680">
    <property type="component" value="Unassembled WGS sequence"/>
</dbReference>
<comment type="caution">
    <text evidence="1">The sequence shown here is derived from an EMBL/GenBank/DDBJ whole genome shotgun (WGS) entry which is preliminary data.</text>
</comment>
<gene>
    <name evidence="1" type="ORF">F4821DRAFT_41530</name>
</gene>